<feature type="compositionally biased region" description="Low complexity" evidence="3">
    <location>
        <begin position="1013"/>
        <end position="1023"/>
    </location>
</feature>
<feature type="region of interest" description="Disordered" evidence="3">
    <location>
        <begin position="1374"/>
        <end position="1414"/>
    </location>
</feature>
<feature type="region of interest" description="Disordered" evidence="3">
    <location>
        <begin position="1088"/>
        <end position="1147"/>
    </location>
</feature>
<dbReference type="PANTHER" id="PTHR23113">
    <property type="entry name" value="GUANINE NUCLEOTIDE EXCHANGE FACTOR"/>
    <property type="match status" value="1"/>
</dbReference>
<evidence type="ECO:0000313" key="6">
    <source>
        <dbReference type="EMBL" id="KIY67631.1"/>
    </source>
</evidence>
<gene>
    <name evidence="6" type="ORF">CYLTODRAFT_375702</name>
</gene>
<dbReference type="GO" id="GO:0005886">
    <property type="term" value="C:plasma membrane"/>
    <property type="evidence" value="ECO:0007669"/>
    <property type="project" value="TreeGrafter"/>
</dbReference>
<dbReference type="GO" id="GO:0007265">
    <property type="term" value="P:Ras protein signal transduction"/>
    <property type="evidence" value="ECO:0007669"/>
    <property type="project" value="TreeGrafter"/>
</dbReference>
<feature type="compositionally biased region" description="Polar residues" evidence="3">
    <location>
        <begin position="1123"/>
        <end position="1132"/>
    </location>
</feature>
<feature type="domain" description="N-terminal Ras-GEF" evidence="5">
    <location>
        <begin position="511"/>
        <end position="636"/>
    </location>
</feature>
<dbReference type="STRING" id="1314674.A0A0D7BDH6"/>
<dbReference type="GO" id="GO:0005085">
    <property type="term" value="F:guanyl-nucleotide exchange factor activity"/>
    <property type="evidence" value="ECO:0007669"/>
    <property type="project" value="UniProtKB-KW"/>
</dbReference>
<evidence type="ECO:0000256" key="1">
    <source>
        <dbReference type="ARBA" id="ARBA00022658"/>
    </source>
</evidence>
<evidence type="ECO:0000313" key="7">
    <source>
        <dbReference type="Proteomes" id="UP000054007"/>
    </source>
</evidence>
<dbReference type="InterPro" id="IPR001895">
    <property type="entry name" value="RASGEF_cat_dom"/>
</dbReference>
<feature type="region of interest" description="Disordered" evidence="3">
    <location>
        <begin position="475"/>
        <end position="502"/>
    </location>
</feature>
<feature type="compositionally biased region" description="Low complexity" evidence="3">
    <location>
        <begin position="861"/>
        <end position="908"/>
    </location>
</feature>
<dbReference type="PROSITE" id="PS50212">
    <property type="entry name" value="RASGEF_NTER"/>
    <property type="match status" value="1"/>
</dbReference>
<feature type="compositionally biased region" description="Low complexity" evidence="3">
    <location>
        <begin position="834"/>
        <end position="854"/>
    </location>
</feature>
<dbReference type="Pfam" id="PF00618">
    <property type="entry name" value="RasGEF_N"/>
    <property type="match status" value="1"/>
</dbReference>
<dbReference type="InterPro" id="IPR000651">
    <property type="entry name" value="Ras-like_Gua-exchang_fac_N"/>
</dbReference>
<dbReference type="InterPro" id="IPR023578">
    <property type="entry name" value="Ras_GEF_dom_sf"/>
</dbReference>
<protein>
    <submittedName>
        <fullName evidence="6">Ras GEF</fullName>
    </submittedName>
</protein>
<feature type="compositionally biased region" description="Polar residues" evidence="3">
    <location>
        <begin position="233"/>
        <end position="243"/>
    </location>
</feature>
<evidence type="ECO:0000256" key="2">
    <source>
        <dbReference type="PROSITE-ProRule" id="PRU00168"/>
    </source>
</evidence>
<feature type="region of interest" description="Disordered" evidence="3">
    <location>
        <begin position="1000"/>
        <end position="1027"/>
    </location>
</feature>
<dbReference type="Proteomes" id="UP000054007">
    <property type="component" value="Unassembled WGS sequence"/>
</dbReference>
<feature type="compositionally biased region" description="Acidic residues" evidence="3">
    <location>
        <begin position="1094"/>
        <end position="1118"/>
    </location>
</feature>
<dbReference type="PANTHER" id="PTHR23113:SF363">
    <property type="entry name" value="PROTEIN SON OF SEVENLESS"/>
    <property type="match status" value="1"/>
</dbReference>
<feature type="region of interest" description="Disordered" evidence="3">
    <location>
        <begin position="341"/>
        <end position="376"/>
    </location>
</feature>
<evidence type="ECO:0000259" key="4">
    <source>
        <dbReference type="PROSITE" id="PS50009"/>
    </source>
</evidence>
<feature type="region of interest" description="Disordered" evidence="3">
    <location>
        <begin position="834"/>
        <end position="927"/>
    </location>
</feature>
<dbReference type="InterPro" id="IPR036964">
    <property type="entry name" value="RASGEF_cat_dom_sf"/>
</dbReference>
<dbReference type="Gene3D" id="1.10.840.10">
    <property type="entry name" value="Ras guanine-nucleotide exchange factors catalytic domain"/>
    <property type="match status" value="1"/>
</dbReference>
<dbReference type="InterPro" id="IPR008937">
    <property type="entry name" value="Ras-like_GEF"/>
</dbReference>
<feature type="compositionally biased region" description="Low complexity" evidence="3">
    <location>
        <begin position="33"/>
        <end position="57"/>
    </location>
</feature>
<accession>A0A0D7BDH6</accession>
<feature type="compositionally biased region" description="Polar residues" evidence="3">
    <location>
        <begin position="476"/>
        <end position="489"/>
    </location>
</feature>
<proteinExistence type="predicted"/>
<dbReference type="EMBL" id="KN880521">
    <property type="protein sequence ID" value="KIY67631.1"/>
    <property type="molecule type" value="Genomic_DNA"/>
</dbReference>
<feature type="region of interest" description="Disordered" evidence="3">
    <location>
        <begin position="956"/>
        <end position="983"/>
    </location>
</feature>
<organism evidence="6 7">
    <name type="scientific">Cylindrobasidium torrendii FP15055 ss-10</name>
    <dbReference type="NCBI Taxonomy" id="1314674"/>
    <lineage>
        <taxon>Eukaryota</taxon>
        <taxon>Fungi</taxon>
        <taxon>Dikarya</taxon>
        <taxon>Basidiomycota</taxon>
        <taxon>Agaricomycotina</taxon>
        <taxon>Agaricomycetes</taxon>
        <taxon>Agaricomycetidae</taxon>
        <taxon>Agaricales</taxon>
        <taxon>Marasmiineae</taxon>
        <taxon>Physalacriaceae</taxon>
        <taxon>Cylindrobasidium</taxon>
    </lineage>
</organism>
<sequence length="1565" mass="171296">MTANPRPVLPPIPLLSTTNADPVPTTPRSPPGSIHQSSLSPPSSEAQSPTSSSASSSVLRLPVPRPSTNGSQASFTYSDASEDIGHLSAEIASADISISKDGSFVETSSGPAARELKRRFDQHFGVNKDVRSPYAITAFVNQHGREMFRVGHRDQSAPAVSAPESEPFPISRKSLPAPSRGSKRRSRMSGMSVHALPSLFRNGSSSSTTPSQSRKLRKTRSIPDLGNLIQPPVTRTHSHSVTSGDAPRLPELDPAINPTTDSFGNLMDWSSTYSPNDSMHSLSLAPTSSNASFSDDYDPPRLPVILTHPFGRGVSFLPPRRTGLDGLRQPRQRIREMQSFESNMTARQTESHKKTFHPLSPIPREQDTDDWEPERPPSAIRIRPAVEEPPPPSSSIPGGIIDGVSAETALFSHFTFENFDVIQFYRGVPILDKLLSEEDETEVIRLSANSENAAAPRNDPRFVLWGEVNSDAGDNVSVSQESFSSGTQSMRRKSKRAKSPEVPQLRIPPRTQKIIIAASIERWIAQLTSELNYDELLDFFLTYRTYIGSVDLCHLLICRFHWALQKTSSPQDDLVRRIVRLRTFVAFRYWLLTFFTVDFLPNRELRVLFAGWVNILIRDPILQKHSDGLNIVRKLKKVAEDCRRVHLKTPQVPKPRTSTVQSSSSQPHILGEKFAEMTRQLKGEPDDEDELDLDFVPVDEETMTPLGNLNLGGAVLTPPSQPPSSSVTLLQRPDHVPGPQLVPGPEIMQPFVQTSATLPIHHNALSRALVKTIGRLGRWRRVLNNRQPLPPSGEGGTTDVSAFDLELSVSRDLITVHGGVEQYLKMLDPPDAPLPAVAAPSPSTASPPFSAQAPETMEPGSTSEASDGTSTSAASVTTDDSPTTIPPQSRRDSLLSPPRSSTSSNAPSIDSDRISARTSSTDSFGEVLSPDRASARFAGFSAPYQFDIASIDELDLSDSSSGKSEGGPDGDGPEFPPGLRKVPKKLPLRRDFEFVRRSDTVSTLEMSSRRDSVASTASSSAASETGSMTLGGVIQQWQINALVESLSDDEERGDADDALRRLEGQIGNDRQQEKASKVDGWVKTIQNRLHNGDFDEDEPPLYEEDDEEEADEDEEGSEVQEVATPSQDSTHGLNHVEGDSPQARPAPEDAVPMEILQSRMPSESPSTRRVPAPTLPKALETPRMHQSFILAYPSITYAQIFTMIDKDLFTSIKFEELISEDWKGEDGKVDITDWHAYLKDRARWAAEKRFPAKTSALGALRARFNLTASFTVSEIVLTHPSARHTLVGKFIRIAWKCYSLSNFHTLVAIMSALASPTVGMAMARFWGRLSNYETRLLRDLKIFTSKDDSFKFIRAAVDAIVDAKPFEGASVAANNGGSSTAASTAPSTSTSTSRPPTTAGPSRPSGPRKSVDIGAAPPNPTCIPFIGSYLAQLTEFSNLPDLIDPTAPNTPVAVDMRTLNYEPLAHPEVFDTLEALPANVHIEPLINVHKQRLRAGVLKRLVAGQHVASRVRMECEKRLLQQVLRMRALTGEMRQRALGMYELTSPAGAGVVEGEGEVEWLGLSV</sequence>
<dbReference type="CDD" id="cd06224">
    <property type="entry name" value="REM"/>
    <property type="match status" value="1"/>
</dbReference>
<feature type="region of interest" description="Disordered" evidence="3">
    <location>
        <begin position="1"/>
        <end position="77"/>
    </location>
</feature>
<evidence type="ECO:0000256" key="3">
    <source>
        <dbReference type="SAM" id="MobiDB-lite"/>
    </source>
</evidence>
<dbReference type="SUPFAM" id="SSF48366">
    <property type="entry name" value="Ras GEF"/>
    <property type="match status" value="1"/>
</dbReference>
<feature type="domain" description="Ras-GEF" evidence="4">
    <location>
        <begin position="1193"/>
        <end position="1538"/>
    </location>
</feature>
<dbReference type="Gene3D" id="1.20.870.10">
    <property type="entry name" value="Son of sevenless (SoS) protein Chain: S domain 1"/>
    <property type="match status" value="1"/>
</dbReference>
<keyword evidence="1 2" id="KW-0344">Guanine-nucleotide releasing factor</keyword>
<feature type="compositionally biased region" description="Low complexity" evidence="3">
    <location>
        <begin position="204"/>
        <end position="213"/>
    </location>
</feature>
<dbReference type="OrthoDB" id="10254377at2759"/>
<feature type="region of interest" description="Disordered" evidence="3">
    <location>
        <begin position="381"/>
        <end position="400"/>
    </location>
</feature>
<name>A0A0D7BDH6_9AGAR</name>
<reference evidence="6 7" key="1">
    <citation type="journal article" date="2015" name="Fungal Genet. Biol.">
        <title>Evolution of novel wood decay mechanisms in Agaricales revealed by the genome sequences of Fistulina hepatica and Cylindrobasidium torrendii.</title>
        <authorList>
            <person name="Floudas D."/>
            <person name="Held B.W."/>
            <person name="Riley R."/>
            <person name="Nagy L.G."/>
            <person name="Koehler G."/>
            <person name="Ransdell A.S."/>
            <person name="Younus H."/>
            <person name="Chow J."/>
            <person name="Chiniquy J."/>
            <person name="Lipzen A."/>
            <person name="Tritt A."/>
            <person name="Sun H."/>
            <person name="Haridas S."/>
            <person name="LaButti K."/>
            <person name="Ohm R.A."/>
            <person name="Kues U."/>
            <person name="Blanchette R.A."/>
            <person name="Grigoriev I.V."/>
            <person name="Minto R.E."/>
            <person name="Hibbett D.S."/>
        </authorList>
    </citation>
    <scope>NUCLEOTIDE SEQUENCE [LARGE SCALE GENOMIC DNA]</scope>
    <source>
        <strain evidence="6 7">FP15055 ss-10</strain>
    </source>
</reference>
<feature type="region of interest" description="Disordered" evidence="3">
    <location>
        <begin position="152"/>
        <end position="251"/>
    </location>
</feature>
<feature type="compositionally biased region" description="Polar residues" evidence="3">
    <location>
        <begin position="66"/>
        <end position="77"/>
    </location>
</feature>
<dbReference type="Pfam" id="PF00617">
    <property type="entry name" value="RasGEF"/>
    <property type="match status" value="1"/>
</dbReference>
<keyword evidence="7" id="KW-1185">Reference proteome</keyword>
<dbReference type="SMART" id="SM00147">
    <property type="entry name" value="RasGEF"/>
    <property type="match status" value="1"/>
</dbReference>
<evidence type="ECO:0000259" key="5">
    <source>
        <dbReference type="PROSITE" id="PS50212"/>
    </source>
</evidence>
<feature type="compositionally biased region" description="Low complexity" evidence="3">
    <location>
        <begin position="1374"/>
        <end position="1407"/>
    </location>
</feature>
<dbReference type="PROSITE" id="PS50009">
    <property type="entry name" value="RASGEF_CAT"/>
    <property type="match status" value="1"/>
</dbReference>